<dbReference type="EMBL" id="AADV02000104">
    <property type="protein sequence ID" value="EAM48937.1"/>
    <property type="molecule type" value="Genomic_DNA"/>
</dbReference>
<reference evidence="2" key="1">
    <citation type="submission" date="2004-02" db="EMBL/GenBank/DDBJ databases">
        <authorList>
            <consortium name="DOE Joint Genome Institute"/>
        </authorList>
    </citation>
    <scope>NUCLEOTIDE SEQUENCE [LARGE SCALE GENOMIC DNA]</scope>
    <source>
        <strain evidence="2">WH 8501</strain>
    </source>
</reference>
<gene>
    <name evidence="2" type="ORF">CwatDRAFT_1334</name>
</gene>
<keyword evidence="1" id="KW-0472">Membrane</keyword>
<feature type="transmembrane region" description="Helical" evidence="1">
    <location>
        <begin position="6"/>
        <end position="26"/>
    </location>
</feature>
<keyword evidence="1" id="KW-0812">Transmembrane</keyword>
<dbReference type="RefSeq" id="WP_007307310.1">
    <property type="nucleotide sequence ID" value="NZ_AADV02000104.1"/>
</dbReference>
<keyword evidence="1" id="KW-1133">Transmembrane helix</keyword>
<sequence>MTAEILSFLVGFISFTIYAFTVLILLRMTLSVSPVIIQFVYALMVHIIAILGSSLILKGLPYWHGAALFWFCFNIYLFIYSAVYKSISLKILSTLSRCSSKSETVLQITNLYILPSFVERINILTQANYAVQNNEQFTITNQGKKMATRIITIQKLFGIRRSGLYSQISKTQVN</sequence>
<evidence type="ECO:0000313" key="2">
    <source>
        <dbReference type="EMBL" id="EAM48937.1"/>
    </source>
</evidence>
<comment type="caution">
    <text evidence="2">The sequence shown here is derived from an EMBL/GenBank/DDBJ whole genome shotgun (WGS) entry which is preliminary data.</text>
</comment>
<keyword evidence="3" id="KW-1185">Reference proteome</keyword>
<accession>Q4BYE8</accession>
<evidence type="ECO:0000313" key="3">
    <source>
        <dbReference type="Proteomes" id="UP000003922"/>
    </source>
</evidence>
<name>Q4BYE8_CROWT</name>
<proteinExistence type="predicted"/>
<feature type="transmembrane region" description="Helical" evidence="1">
    <location>
        <begin position="62"/>
        <end position="83"/>
    </location>
</feature>
<evidence type="ECO:0000256" key="1">
    <source>
        <dbReference type="SAM" id="Phobius"/>
    </source>
</evidence>
<dbReference type="KEGG" id="cwa:CwatDRAFT_1334"/>
<reference evidence="2" key="2">
    <citation type="submission" date="2005-06" db="EMBL/GenBank/DDBJ databases">
        <title>Sequencing of the draft genome and assembly of Crocosphaera watsonii WH 8501.</title>
        <authorList>
            <consortium name="US DOE Joint Genome Institute (JGI-PGF)"/>
            <person name="Copeland A."/>
            <person name="Lucas S."/>
            <person name="Lapidus A."/>
            <person name="Barry K."/>
            <person name="Detter C."/>
            <person name="Glavina T."/>
            <person name="Hammon N."/>
            <person name="Israni S."/>
            <person name="Pitluck S."/>
            <person name="Richardson P."/>
        </authorList>
    </citation>
    <scope>NUCLEOTIDE SEQUENCE [LARGE SCALE GENOMIC DNA]</scope>
    <source>
        <strain evidence="2">WH 8501</strain>
    </source>
</reference>
<protein>
    <submittedName>
        <fullName evidence="2">Uncharacterized protein</fullName>
    </submittedName>
</protein>
<feature type="transmembrane region" description="Helical" evidence="1">
    <location>
        <begin position="35"/>
        <end position="56"/>
    </location>
</feature>
<organism evidence="2 3">
    <name type="scientific">Crocosphaera watsonii WH 8501</name>
    <dbReference type="NCBI Taxonomy" id="165597"/>
    <lineage>
        <taxon>Bacteria</taxon>
        <taxon>Bacillati</taxon>
        <taxon>Cyanobacteriota</taxon>
        <taxon>Cyanophyceae</taxon>
        <taxon>Oscillatoriophycideae</taxon>
        <taxon>Chroococcales</taxon>
        <taxon>Aphanothecaceae</taxon>
        <taxon>Crocosphaera</taxon>
    </lineage>
</organism>
<reference evidence="2" key="3">
    <citation type="submission" date="2016-12" db="EMBL/GenBank/DDBJ databases">
        <title>Annotation of the draft genome assembly of Crocosphaera watsonii WH 8501.</title>
        <authorList>
            <consortium name="US DOE Joint Genome Institute (JGI-ORNL)"/>
            <person name="Larimer F."/>
            <person name="Land M."/>
        </authorList>
    </citation>
    <scope>NUCLEOTIDE SEQUENCE</scope>
    <source>
        <strain evidence="2">WH 8501</strain>
    </source>
</reference>
<dbReference type="AlphaFoldDB" id="Q4BYE8"/>
<dbReference type="Proteomes" id="UP000003922">
    <property type="component" value="Unassembled WGS sequence"/>
</dbReference>